<protein>
    <submittedName>
        <fullName evidence="1">Uncharacterized protein</fullName>
    </submittedName>
</protein>
<proteinExistence type="predicted"/>
<dbReference type="Proteomes" id="UP000252004">
    <property type="component" value="Chromosome"/>
</dbReference>
<dbReference type="OrthoDB" id="4274321at2"/>
<keyword evidence="2" id="KW-1185">Reference proteome</keyword>
<dbReference type="Gene3D" id="3.40.50.300">
    <property type="entry name" value="P-loop containing nucleotide triphosphate hydrolases"/>
    <property type="match status" value="1"/>
</dbReference>
<reference evidence="1 2" key="1">
    <citation type="submission" date="2018-01" db="EMBL/GenBank/DDBJ databases">
        <title>Draft genome Sequence of streptomyces globosus LZH-48.</title>
        <authorList>
            <person name="Ran K."/>
            <person name="Li Z."/>
            <person name="Wei S."/>
            <person name="Dong R."/>
        </authorList>
    </citation>
    <scope>NUCLEOTIDE SEQUENCE [LARGE SCALE GENOMIC DNA]</scope>
    <source>
        <strain evidence="1 2">LZH-48</strain>
    </source>
</reference>
<organism evidence="1 2">
    <name type="scientific">Streptomyces globosus</name>
    <dbReference type="NCBI Taxonomy" id="68209"/>
    <lineage>
        <taxon>Bacteria</taxon>
        <taxon>Bacillati</taxon>
        <taxon>Actinomycetota</taxon>
        <taxon>Actinomycetes</taxon>
        <taxon>Kitasatosporales</taxon>
        <taxon>Streptomycetaceae</taxon>
        <taxon>Streptomyces</taxon>
    </lineage>
</organism>
<evidence type="ECO:0000313" key="1">
    <source>
        <dbReference type="EMBL" id="AXE23345.1"/>
    </source>
</evidence>
<accession>A0A344TXH4</accession>
<name>A0A344TXH4_9ACTN</name>
<sequence length="209" mass="23643">MSGPRFHVLLGPDGAGKSSVMRRLAAQLPEWRLVSADRAFVAPEHDLVNRLRQDVHEHLLPGLGTAYSADFMASVLQTAVVHLRDQLDGPDPRVPVLVDSYYYKILAKCRMAGVSDSRLYSWWRSFPQPARVVFLDVSPETAWHRRADGARLNALEYEGRDGRWADFERYQKNLRKILLEEVRDVPVTVLAEQSDPDRAARAVLEVLAA</sequence>
<dbReference type="KEGG" id="sgz:C0216_07625"/>
<dbReference type="InterPro" id="IPR027417">
    <property type="entry name" value="P-loop_NTPase"/>
</dbReference>
<gene>
    <name evidence="1" type="ORF">C0216_07625</name>
</gene>
<dbReference type="SUPFAM" id="SSF52540">
    <property type="entry name" value="P-loop containing nucleoside triphosphate hydrolases"/>
    <property type="match status" value="1"/>
</dbReference>
<evidence type="ECO:0000313" key="2">
    <source>
        <dbReference type="Proteomes" id="UP000252004"/>
    </source>
</evidence>
<dbReference type="RefSeq" id="WP_114054527.1">
    <property type="nucleotide sequence ID" value="NZ_CP030862.1"/>
</dbReference>
<dbReference type="EMBL" id="CP030862">
    <property type="protein sequence ID" value="AXE23345.1"/>
    <property type="molecule type" value="Genomic_DNA"/>
</dbReference>
<dbReference type="AlphaFoldDB" id="A0A344TXH4"/>